<sequence>VLRKIRNSPHNLHISESSLNYIGANRRDEQISLRWQSIISNLNNTEDGITASC</sequence>
<protein>
    <submittedName>
        <fullName evidence="1">Uncharacterized protein</fullName>
    </submittedName>
</protein>
<dbReference type="EMBL" id="UINC01034921">
    <property type="protein sequence ID" value="SVB26508.1"/>
    <property type="molecule type" value="Genomic_DNA"/>
</dbReference>
<accession>A0A382CJY0</accession>
<feature type="non-terminal residue" evidence="1">
    <location>
        <position position="1"/>
    </location>
</feature>
<gene>
    <name evidence="1" type="ORF">METZ01_LOCUS179362</name>
</gene>
<organism evidence="1">
    <name type="scientific">marine metagenome</name>
    <dbReference type="NCBI Taxonomy" id="408172"/>
    <lineage>
        <taxon>unclassified sequences</taxon>
        <taxon>metagenomes</taxon>
        <taxon>ecological metagenomes</taxon>
    </lineage>
</organism>
<name>A0A382CJY0_9ZZZZ</name>
<dbReference type="AlphaFoldDB" id="A0A382CJY0"/>
<reference evidence="1" key="1">
    <citation type="submission" date="2018-05" db="EMBL/GenBank/DDBJ databases">
        <authorList>
            <person name="Lanie J.A."/>
            <person name="Ng W.-L."/>
            <person name="Kazmierczak K.M."/>
            <person name="Andrzejewski T.M."/>
            <person name="Davidsen T.M."/>
            <person name="Wayne K.J."/>
            <person name="Tettelin H."/>
            <person name="Glass J.I."/>
            <person name="Rusch D."/>
            <person name="Podicherti R."/>
            <person name="Tsui H.-C.T."/>
            <person name="Winkler M.E."/>
        </authorList>
    </citation>
    <scope>NUCLEOTIDE SEQUENCE</scope>
</reference>
<proteinExistence type="predicted"/>
<evidence type="ECO:0000313" key="1">
    <source>
        <dbReference type="EMBL" id="SVB26508.1"/>
    </source>
</evidence>